<dbReference type="Pfam" id="PF00932">
    <property type="entry name" value="LTD"/>
    <property type="match status" value="1"/>
</dbReference>
<protein>
    <recommendedName>
        <fullName evidence="5">LTD domain-containing protein</fullName>
    </recommendedName>
</protein>
<dbReference type="Gene3D" id="2.60.40.1260">
    <property type="entry name" value="Lamin Tail domain"/>
    <property type="match status" value="1"/>
</dbReference>
<evidence type="ECO:0000259" key="5">
    <source>
        <dbReference type="PROSITE" id="PS51841"/>
    </source>
</evidence>
<evidence type="ECO:0000256" key="1">
    <source>
        <dbReference type="SAM" id="Coils"/>
    </source>
</evidence>
<name>A0A2H0VB21_9BACT</name>
<feature type="chain" id="PRO_5013735795" description="LTD domain-containing protein" evidence="4">
    <location>
        <begin position="27"/>
        <end position="752"/>
    </location>
</feature>
<keyword evidence="1" id="KW-0175">Coiled coil</keyword>
<keyword evidence="4" id="KW-0732">Signal</keyword>
<dbReference type="InterPro" id="IPR036415">
    <property type="entry name" value="Lamin_tail_dom_sf"/>
</dbReference>
<gene>
    <name evidence="6" type="ORF">COT92_02025</name>
</gene>
<reference evidence="7" key="1">
    <citation type="submission" date="2017-09" db="EMBL/GenBank/DDBJ databases">
        <title>Depth-based differentiation of microbial function through sediment-hosted aquifers and enrichment of novel symbionts in the deep terrestrial subsurface.</title>
        <authorList>
            <person name="Probst A.J."/>
            <person name="Ladd B."/>
            <person name="Jarett J.K."/>
            <person name="Geller-Mcgrath D.E."/>
            <person name="Sieber C.M.K."/>
            <person name="Emerson J.B."/>
            <person name="Anantharaman K."/>
            <person name="Thomas B.C."/>
            <person name="Malmstrom R."/>
            <person name="Stieglmeier M."/>
            <person name="Klingl A."/>
            <person name="Woyke T."/>
            <person name="Ryan C.M."/>
            <person name="Banfield J.F."/>
        </authorList>
    </citation>
    <scope>NUCLEOTIDE SEQUENCE [LARGE SCALE GENOMIC DNA]</scope>
</reference>
<feature type="coiled-coil region" evidence="1">
    <location>
        <begin position="670"/>
        <end position="697"/>
    </location>
</feature>
<feature type="compositionally biased region" description="Low complexity" evidence="2">
    <location>
        <begin position="195"/>
        <end position="221"/>
    </location>
</feature>
<evidence type="ECO:0000313" key="6">
    <source>
        <dbReference type="EMBL" id="PIR96261.1"/>
    </source>
</evidence>
<feature type="domain" description="LTD" evidence="5">
    <location>
        <begin position="497"/>
        <end position="622"/>
    </location>
</feature>
<dbReference type="EMBL" id="PFAK01000034">
    <property type="protein sequence ID" value="PIR96261.1"/>
    <property type="molecule type" value="Genomic_DNA"/>
</dbReference>
<dbReference type="PROSITE" id="PS51841">
    <property type="entry name" value="LTD"/>
    <property type="match status" value="1"/>
</dbReference>
<evidence type="ECO:0000256" key="2">
    <source>
        <dbReference type="SAM" id="MobiDB-lite"/>
    </source>
</evidence>
<feature type="signal peptide" evidence="4">
    <location>
        <begin position="1"/>
        <end position="26"/>
    </location>
</feature>
<feature type="transmembrane region" description="Helical" evidence="3">
    <location>
        <begin position="721"/>
        <end position="742"/>
    </location>
</feature>
<organism evidence="6 7">
    <name type="scientific">Candidatus Doudnabacteria bacterium CG10_big_fil_rev_8_21_14_0_10_42_18</name>
    <dbReference type="NCBI Taxonomy" id="1974552"/>
    <lineage>
        <taxon>Bacteria</taxon>
        <taxon>Candidatus Doudnaibacteriota</taxon>
    </lineage>
</organism>
<sequence>MKNNKRIFLLCAMLLSGFFVFSSVIAEDLVYISQIQITGGSGKTTNDFVEIFNPGADPFNLNGFRLVKRTAQGSSDTSLYVWENDVYVPPQSFYLWAHGDFIDLFLNTSTIPDATSSLSSLASGNGVALRFGEENTGSLVESVAWGTANNGFFVATTSEPTAEKALVRKDLFAPTSTYDILPGAPRNSTISYQIPDETPSSTPESEATTTPDTTASSTPESNASSTPEQLAKSFLVKILRFLPNPAGTDSGSEWVELINEDEQEVLLDGWFLDDESTDGMPGSSAFKILGTIIPGETKRFVLPEGSFALNNSGGDEVNLYFGDKSLAHKTSYRAAAYDDGIFEFRDGQWQPPAQNTGGSSGGSGSASYIYYAPAAPVKLSEIFANPAGDDTEKEWVEIYNEGNSTTSLEGYFLADGISEDWSKSAWAIPEDATITPKGFLVIYLPKNSLTLNNSGQETVKLFSSAKQLLDKVSYKDASENQSYSKNEKGEWNFGFPTPGRENIEGLPEYNLLLSEILPDPLGNDEEFVEIKNNATNTINTAGLILQIGSRSQIFEEGEIAPGDYAVFYEDDLPVRLSNNGQTIILKDIFGRELFKVEYPKAKSGESYALTENGEYAWTEIPSPKEGNVFVLGTVEASVAGQASSGPKTTTAAATKTSSQNQRSGTSLEADIQVNEKIQDLEARILELSQKLALLGQIAPAQADEFGQNSNQAVKNNKINPLFYLLLAVLALALFVILIRWFFAGKKSISTTS</sequence>
<dbReference type="AlphaFoldDB" id="A0A2H0VB21"/>
<accession>A0A2H0VB21</accession>
<proteinExistence type="predicted"/>
<dbReference type="SUPFAM" id="SSF74853">
    <property type="entry name" value="Lamin A/C globular tail domain"/>
    <property type="match status" value="1"/>
</dbReference>
<keyword evidence="3" id="KW-0812">Transmembrane</keyword>
<keyword evidence="3" id="KW-0472">Membrane</keyword>
<evidence type="ECO:0000256" key="4">
    <source>
        <dbReference type="SAM" id="SignalP"/>
    </source>
</evidence>
<dbReference type="InterPro" id="IPR001322">
    <property type="entry name" value="Lamin_tail_dom"/>
</dbReference>
<comment type="caution">
    <text evidence="6">The sequence shown here is derived from an EMBL/GenBank/DDBJ whole genome shotgun (WGS) entry which is preliminary data.</text>
</comment>
<dbReference type="Proteomes" id="UP000230922">
    <property type="component" value="Unassembled WGS sequence"/>
</dbReference>
<keyword evidence="3" id="KW-1133">Transmembrane helix</keyword>
<feature type="region of interest" description="Disordered" evidence="2">
    <location>
        <begin position="183"/>
        <end position="228"/>
    </location>
</feature>
<feature type="region of interest" description="Disordered" evidence="2">
    <location>
        <begin position="641"/>
        <end position="665"/>
    </location>
</feature>
<evidence type="ECO:0000313" key="7">
    <source>
        <dbReference type="Proteomes" id="UP000230922"/>
    </source>
</evidence>
<evidence type="ECO:0000256" key="3">
    <source>
        <dbReference type="SAM" id="Phobius"/>
    </source>
</evidence>
<feature type="compositionally biased region" description="Low complexity" evidence="2">
    <location>
        <begin position="642"/>
        <end position="658"/>
    </location>
</feature>